<keyword evidence="3" id="KW-1185">Reference proteome</keyword>
<evidence type="ECO:0008006" key="4">
    <source>
        <dbReference type="Google" id="ProtNLM"/>
    </source>
</evidence>
<accession>D1AG10</accession>
<dbReference type="eggNOG" id="ENOG502ZT7X">
    <property type="taxonomic scope" value="Bacteria"/>
</dbReference>
<dbReference type="PROSITE" id="PS51257">
    <property type="entry name" value="PROKAR_LIPOPROTEIN"/>
    <property type="match status" value="1"/>
</dbReference>
<evidence type="ECO:0000313" key="2">
    <source>
        <dbReference type="EMBL" id="ACZ10636.1"/>
    </source>
</evidence>
<evidence type="ECO:0000313" key="3">
    <source>
        <dbReference type="Proteomes" id="UP000000845"/>
    </source>
</evidence>
<dbReference type="Proteomes" id="UP000000845">
    <property type="component" value="Chromosome"/>
</dbReference>
<dbReference type="RefSeq" id="WP_012863216.1">
    <property type="nucleotide sequence ID" value="NC_013517.1"/>
</dbReference>
<reference evidence="2 3" key="2">
    <citation type="journal article" date="2010" name="Stand. Genomic Sci.">
        <title>Complete genome sequence of Sebaldella termitidis type strain (NCTC 11300).</title>
        <authorList>
            <person name="Harmon-Smith M."/>
            <person name="Celia L."/>
            <person name="Chertkov O."/>
            <person name="Lapidus A."/>
            <person name="Copeland A."/>
            <person name="Glavina Del Rio T."/>
            <person name="Nolan M."/>
            <person name="Lucas S."/>
            <person name="Tice H."/>
            <person name="Cheng J.F."/>
            <person name="Han C."/>
            <person name="Detter J.C."/>
            <person name="Bruce D."/>
            <person name="Goodwin L."/>
            <person name="Pitluck S."/>
            <person name="Pati A."/>
            <person name="Liolios K."/>
            <person name="Ivanova N."/>
            <person name="Mavromatis K."/>
            <person name="Mikhailova N."/>
            <person name="Chen A."/>
            <person name="Palaniappan K."/>
            <person name="Land M."/>
            <person name="Hauser L."/>
            <person name="Chang Y.J."/>
            <person name="Jeffries C.D."/>
            <person name="Brettin T."/>
            <person name="Goker M."/>
            <person name="Beck B."/>
            <person name="Bristow J."/>
            <person name="Eisen J.A."/>
            <person name="Markowitz V."/>
            <person name="Hugenholtz P."/>
            <person name="Kyrpides N.C."/>
            <person name="Klenk H.P."/>
            <person name="Chen F."/>
        </authorList>
    </citation>
    <scope>NUCLEOTIDE SEQUENCE [LARGE SCALE GENOMIC DNA]</scope>
    <source>
        <strain evidence="3">ATCC 33386 / NCTC 11300</strain>
    </source>
</reference>
<dbReference type="STRING" id="526218.Sterm_3802"/>
<gene>
    <name evidence="2" type="ordered locus">Sterm_3802</name>
</gene>
<organism evidence="2 3">
    <name type="scientific">Sebaldella termitidis (strain ATCC 33386 / NCTC 11300)</name>
    <dbReference type="NCBI Taxonomy" id="526218"/>
    <lineage>
        <taxon>Bacteria</taxon>
        <taxon>Fusobacteriati</taxon>
        <taxon>Fusobacteriota</taxon>
        <taxon>Fusobacteriia</taxon>
        <taxon>Fusobacteriales</taxon>
        <taxon>Leptotrichiaceae</taxon>
        <taxon>Sebaldella</taxon>
    </lineage>
</organism>
<evidence type="ECO:0000256" key="1">
    <source>
        <dbReference type="SAM" id="SignalP"/>
    </source>
</evidence>
<sequence>MKKLSIFLILLLLMSCSSANKKSSKKTQTSTAAAAEVQKPMGPVRAGQYYPATGVFVYKKDRLILKDKEISYNLVDNTGLLENIVQKVTDKFDVQSYEYVNLEIQGDIKEGTIYVNRIVNYRAPEDRYQTDVIID</sequence>
<feature type="chain" id="PRO_5003020741" description="Lipoprotein" evidence="1">
    <location>
        <begin position="20"/>
        <end position="135"/>
    </location>
</feature>
<keyword evidence="1" id="KW-0732">Signal</keyword>
<reference evidence="3" key="1">
    <citation type="submission" date="2009-09" db="EMBL/GenBank/DDBJ databases">
        <title>The complete chromosome of Sebaldella termitidis ATCC 33386.</title>
        <authorList>
            <consortium name="US DOE Joint Genome Institute (JGI-PGF)"/>
            <person name="Lucas S."/>
            <person name="Copeland A."/>
            <person name="Lapidus A."/>
            <person name="Glavina del Rio T."/>
            <person name="Dalin E."/>
            <person name="Tice H."/>
            <person name="Bruce D."/>
            <person name="Goodwin L."/>
            <person name="Pitluck S."/>
            <person name="Kyrpides N."/>
            <person name="Mavromatis K."/>
            <person name="Ivanova N."/>
            <person name="Mikhailova N."/>
            <person name="Sims D."/>
            <person name="Meincke L."/>
            <person name="Brettin T."/>
            <person name="Detter J.C."/>
            <person name="Han C."/>
            <person name="Larimer F."/>
            <person name="Land M."/>
            <person name="Hauser L."/>
            <person name="Markowitz V."/>
            <person name="Cheng J.F."/>
            <person name="Hugenholtz P."/>
            <person name="Woyke T."/>
            <person name="Wu D."/>
            <person name="Eisen J.A."/>
        </authorList>
    </citation>
    <scope>NUCLEOTIDE SEQUENCE [LARGE SCALE GENOMIC DNA]</scope>
    <source>
        <strain evidence="3">ATCC 33386 / NCTC 11300</strain>
    </source>
</reference>
<proteinExistence type="predicted"/>
<protein>
    <recommendedName>
        <fullName evidence="4">Lipoprotein</fullName>
    </recommendedName>
</protein>
<dbReference type="KEGG" id="str:Sterm_3802"/>
<name>D1AG10_SEBTE</name>
<dbReference type="AlphaFoldDB" id="D1AG10"/>
<dbReference type="EMBL" id="CP001739">
    <property type="protein sequence ID" value="ACZ10636.1"/>
    <property type="molecule type" value="Genomic_DNA"/>
</dbReference>
<feature type="signal peptide" evidence="1">
    <location>
        <begin position="1"/>
        <end position="19"/>
    </location>
</feature>
<dbReference type="HOGENOM" id="CLU_2023858_0_0_0"/>